<reference evidence="3" key="1">
    <citation type="submission" date="2015-03" db="EMBL/GenBank/DDBJ databases">
        <authorList>
            <person name="Nijsse Bart"/>
        </authorList>
    </citation>
    <scope>NUCLEOTIDE SEQUENCE [LARGE SCALE GENOMIC DNA]</scope>
</reference>
<dbReference type="Proteomes" id="UP000049855">
    <property type="component" value="Unassembled WGS sequence"/>
</dbReference>
<protein>
    <submittedName>
        <fullName evidence="2">ThiJ/PfpI family</fullName>
    </submittedName>
</protein>
<sequence>MATTHINEERSKNVHIGKYVYILVFDGMADWEPAIALCELRRRGQLSVVSVGFSKESITTMGGLKVTPDITLSEISYDKTLLLLLPGGEMWQKKKPEFRKYFDYIETLESMLIDFHKQGVPIAAICGATITLARAGLLRGIRHTSNAPGFLDQFAPDYCNESDYVVDFAVRDGNIITANGGGSVEFARLIIELLKIYPESQIEEWYQMFKCSKNSFSQLPNY</sequence>
<dbReference type="InterPro" id="IPR050325">
    <property type="entry name" value="Prot/Nucl_acid_deglycase"/>
</dbReference>
<dbReference type="InterPro" id="IPR002818">
    <property type="entry name" value="DJ-1/PfpI"/>
</dbReference>
<organism evidence="2 3">
    <name type="scientific">Sporomusa ovata</name>
    <dbReference type="NCBI Taxonomy" id="2378"/>
    <lineage>
        <taxon>Bacteria</taxon>
        <taxon>Bacillati</taxon>
        <taxon>Bacillota</taxon>
        <taxon>Negativicutes</taxon>
        <taxon>Selenomonadales</taxon>
        <taxon>Sporomusaceae</taxon>
        <taxon>Sporomusa</taxon>
    </lineage>
</organism>
<evidence type="ECO:0000313" key="3">
    <source>
        <dbReference type="Proteomes" id="UP000049855"/>
    </source>
</evidence>
<dbReference type="AlphaFoldDB" id="A0A0U1KVU3"/>
<dbReference type="PANTHER" id="PTHR48094">
    <property type="entry name" value="PROTEIN/NUCLEIC ACID DEGLYCASE DJ-1-RELATED"/>
    <property type="match status" value="1"/>
</dbReference>
<gene>
    <name evidence="2" type="ORF">SpAn4DRAFT_4063</name>
</gene>
<proteinExistence type="predicted"/>
<feature type="domain" description="DJ-1/PfpI" evidence="1">
    <location>
        <begin position="19"/>
        <end position="192"/>
    </location>
</feature>
<name>A0A0U1KVU3_9FIRM</name>
<evidence type="ECO:0000259" key="1">
    <source>
        <dbReference type="Pfam" id="PF01965"/>
    </source>
</evidence>
<dbReference type="GO" id="GO:0005737">
    <property type="term" value="C:cytoplasm"/>
    <property type="evidence" value="ECO:0007669"/>
    <property type="project" value="TreeGrafter"/>
</dbReference>
<dbReference type="Pfam" id="PF01965">
    <property type="entry name" value="DJ-1_PfpI"/>
    <property type="match status" value="1"/>
</dbReference>
<dbReference type="EMBL" id="CTRP01000004">
    <property type="protein sequence ID" value="CQR71558.1"/>
    <property type="molecule type" value="Genomic_DNA"/>
</dbReference>
<accession>A0A0U1KVU3</accession>
<evidence type="ECO:0000313" key="2">
    <source>
        <dbReference type="EMBL" id="CQR71558.1"/>
    </source>
</evidence>
<dbReference type="InterPro" id="IPR029062">
    <property type="entry name" value="Class_I_gatase-like"/>
</dbReference>
<dbReference type="Gene3D" id="3.40.50.880">
    <property type="match status" value="1"/>
</dbReference>
<keyword evidence="3" id="KW-1185">Reference proteome</keyword>
<dbReference type="PANTHER" id="PTHR48094:SF19">
    <property type="entry name" value="DJ-1_PFPI DOMAIN-CONTAINING PROTEIN"/>
    <property type="match status" value="1"/>
</dbReference>
<dbReference type="SUPFAM" id="SSF52317">
    <property type="entry name" value="Class I glutamine amidotransferase-like"/>
    <property type="match status" value="1"/>
</dbReference>
<dbReference type="RefSeq" id="WP_021167652.1">
    <property type="nucleotide sequence ID" value="NZ_CTRP01000004.1"/>
</dbReference>